<comment type="caution">
    <text evidence="3">The sequence shown here is derived from an EMBL/GenBank/DDBJ whole genome shotgun (WGS) entry which is preliminary data.</text>
</comment>
<name>A0A8S1L3L2_PARPR</name>
<dbReference type="GO" id="GO:0016226">
    <property type="term" value="P:iron-sulfur cluster assembly"/>
    <property type="evidence" value="ECO:0007669"/>
    <property type="project" value="TreeGrafter"/>
</dbReference>
<feature type="repeat" description="WD" evidence="1">
    <location>
        <begin position="179"/>
        <end position="211"/>
    </location>
</feature>
<dbReference type="OMA" id="ECHMKEL"/>
<dbReference type="PANTHER" id="PTHR19920:SF0">
    <property type="entry name" value="CYTOSOLIC IRON-SULFUR PROTEIN ASSEMBLY PROTEIN CIAO1-RELATED"/>
    <property type="match status" value="1"/>
</dbReference>
<reference evidence="3" key="1">
    <citation type="submission" date="2021-01" db="EMBL/GenBank/DDBJ databases">
        <authorList>
            <consortium name="Genoscope - CEA"/>
            <person name="William W."/>
        </authorList>
    </citation>
    <scope>NUCLEOTIDE SEQUENCE</scope>
</reference>
<accession>A0A8S1L3L2</accession>
<dbReference type="PANTHER" id="PTHR19920">
    <property type="entry name" value="WD40 PROTEIN CIAO1"/>
    <property type="match status" value="1"/>
</dbReference>
<dbReference type="EMBL" id="CAJJDM010000030">
    <property type="protein sequence ID" value="CAD8060835.1"/>
    <property type="molecule type" value="Genomic_DNA"/>
</dbReference>
<sequence length="442" mass="51944">MSRKEIINRELECHMKELDQYLDQSFNKINNFIDQLLIIDSPICKLNNTKFELSLPKLNQLHLIDQSQFQSNILQELKPLINSKIKVQVKFKLQSHQQDQEQSIQSQQPSQQQIKPPSSQFNVKPFNYQLISNNPIKQLQYGRCIAINKDSSIVAIGCNDKQIKIYEFKQGMMKLIQELNEHSNYVFSLNFMQQSDQLISGDSGGSIVIWSRNNNYQWNSSQKIKGHSYGINCLILNNNEDLIISSSSDKTIKFWIKQNEWLCQQTITDHTSSVYQISLNDQQDKVISCSSDYKILVIECSQQSKRWIVIQNINVDCQGYRLCFINNNLFTFQPWNGNLMHVYEMNSVSKQFSKTKDITVNQGNDRWQLFPLQYIKQKQILVSKHDKYINFIRKTEKDEFKVEQSIQFNTFGIFGQLSNDGQYSITWDDLSEEIQIRKYREE</sequence>
<dbReference type="SMART" id="SM00320">
    <property type="entry name" value="WD40"/>
    <property type="match status" value="4"/>
</dbReference>
<keyword evidence="4" id="KW-1185">Reference proteome</keyword>
<dbReference type="PROSITE" id="PS50082">
    <property type="entry name" value="WD_REPEATS_2"/>
    <property type="match status" value="2"/>
</dbReference>
<dbReference type="AlphaFoldDB" id="A0A8S1L3L2"/>
<gene>
    <name evidence="3" type="ORF">PPRIM_AZ9-3.1.T0310001</name>
</gene>
<proteinExistence type="predicted"/>
<feature type="repeat" description="WD" evidence="1">
    <location>
        <begin position="224"/>
        <end position="255"/>
    </location>
</feature>
<dbReference type="Proteomes" id="UP000688137">
    <property type="component" value="Unassembled WGS sequence"/>
</dbReference>
<dbReference type="PROSITE" id="PS50294">
    <property type="entry name" value="WD_REPEATS_REGION"/>
    <property type="match status" value="2"/>
</dbReference>
<dbReference type="GO" id="GO:0097361">
    <property type="term" value="C:cytosolic [4Fe-4S] assembly targeting complex"/>
    <property type="evidence" value="ECO:0007669"/>
    <property type="project" value="TreeGrafter"/>
</dbReference>
<evidence type="ECO:0000256" key="1">
    <source>
        <dbReference type="PROSITE-ProRule" id="PRU00221"/>
    </source>
</evidence>
<evidence type="ECO:0000313" key="4">
    <source>
        <dbReference type="Proteomes" id="UP000688137"/>
    </source>
</evidence>
<organism evidence="3 4">
    <name type="scientific">Paramecium primaurelia</name>
    <dbReference type="NCBI Taxonomy" id="5886"/>
    <lineage>
        <taxon>Eukaryota</taxon>
        <taxon>Sar</taxon>
        <taxon>Alveolata</taxon>
        <taxon>Ciliophora</taxon>
        <taxon>Intramacronucleata</taxon>
        <taxon>Oligohymenophorea</taxon>
        <taxon>Peniculida</taxon>
        <taxon>Parameciidae</taxon>
        <taxon>Paramecium</taxon>
    </lineage>
</organism>
<feature type="region of interest" description="Disordered" evidence="2">
    <location>
        <begin position="98"/>
        <end position="118"/>
    </location>
</feature>
<dbReference type="Pfam" id="PF00400">
    <property type="entry name" value="WD40"/>
    <property type="match status" value="4"/>
</dbReference>
<dbReference type="InterPro" id="IPR001680">
    <property type="entry name" value="WD40_rpt"/>
</dbReference>
<evidence type="ECO:0000256" key="2">
    <source>
        <dbReference type="SAM" id="MobiDB-lite"/>
    </source>
</evidence>
<keyword evidence="1" id="KW-0853">WD repeat</keyword>
<protein>
    <recommendedName>
        <fullName evidence="5">WD40-repeat-containing domain</fullName>
    </recommendedName>
</protein>
<evidence type="ECO:0008006" key="5">
    <source>
        <dbReference type="Google" id="ProtNLM"/>
    </source>
</evidence>
<evidence type="ECO:0000313" key="3">
    <source>
        <dbReference type="EMBL" id="CAD8060835.1"/>
    </source>
</evidence>